<dbReference type="EMBL" id="DWWJ01000159">
    <property type="protein sequence ID" value="HJC41632.1"/>
    <property type="molecule type" value="Genomic_DNA"/>
</dbReference>
<protein>
    <submittedName>
        <fullName evidence="1">Uncharacterized protein</fullName>
    </submittedName>
</protein>
<reference evidence="1" key="1">
    <citation type="journal article" date="2021" name="PeerJ">
        <title>Extensive microbial diversity within the chicken gut microbiome revealed by metagenomics and culture.</title>
        <authorList>
            <person name="Gilroy R."/>
            <person name="Ravi A."/>
            <person name="Getino M."/>
            <person name="Pursley I."/>
            <person name="Horton D.L."/>
            <person name="Alikhan N.F."/>
            <person name="Baker D."/>
            <person name="Gharbi K."/>
            <person name="Hall N."/>
            <person name="Watson M."/>
            <person name="Adriaenssens E.M."/>
            <person name="Foster-Nyarko E."/>
            <person name="Jarju S."/>
            <person name="Secka A."/>
            <person name="Antonio M."/>
            <person name="Oren A."/>
            <person name="Chaudhuri R.R."/>
            <person name="La Ragione R."/>
            <person name="Hildebrand F."/>
            <person name="Pallen M.J."/>
        </authorList>
    </citation>
    <scope>NUCLEOTIDE SEQUENCE</scope>
    <source>
        <strain evidence="1">CHK186-1790</strain>
    </source>
</reference>
<dbReference type="AlphaFoldDB" id="A0A9D2P114"/>
<sequence length="345" mass="35901">MASNYTENYGLCQWEPGDNFVRTEFNQDNARIDAALAAAEAETSRVESLTGAAQAAADYALDALGPVAYNVYGLMLQQSYEGKPTAFKKALVFDGFVDGSMTASMSAGLVRSQNRITATRTGQGNIDLGYSSTHISLVGGGYTQTYTATGSGTITGLRIKHIRESGSSTTPLSWQLHLNGSMVRQGTTSLSYGSTAKEETVSIPSTPVSNGDSFRFYLSCGSSGLHFYRGTSDLIGGTILISSSGVTGGTITTPSLALPGRKQLRAWVRYSGGSVALSVNGSAGAVALAPVGTRTTVEPAGASCTEAKFALEEGVPQDGSLSFTLTLSLGGSTTMTVYDYGILLL</sequence>
<comment type="caution">
    <text evidence="1">The sequence shown here is derived from an EMBL/GenBank/DDBJ whole genome shotgun (WGS) entry which is preliminary data.</text>
</comment>
<accession>A0A9D2P114</accession>
<proteinExistence type="predicted"/>
<reference evidence="1" key="2">
    <citation type="submission" date="2021-04" db="EMBL/GenBank/DDBJ databases">
        <authorList>
            <person name="Gilroy R."/>
        </authorList>
    </citation>
    <scope>NUCLEOTIDE SEQUENCE</scope>
    <source>
        <strain evidence="1">CHK186-1790</strain>
    </source>
</reference>
<evidence type="ECO:0000313" key="2">
    <source>
        <dbReference type="Proteomes" id="UP000823882"/>
    </source>
</evidence>
<name>A0A9D2P114_9FIRM</name>
<evidence type="ECO:0000313" key="1">
    <source>
        <dbReference type="EMBL" id="HJC41632.1"/>
    </source>
</evidence>
<organism evidence="1 2">
    <name type="scientific">Candidatus Intestinimonas pullistercoris</name>
    <dbReference type="NCBI Taxonomy" id="2838623"/>
    <lineage>
        <taxon>Bacteria</taxon>
        <taxon>Bacillati</taxon>
        <taxon>Bacillota</taxon>
        <taxon>Clostridia</taxon>
        <taxon>Eubacteriales</taxon>
        <taxon>Intestinimonas</taxon>
    </lineage>
</organism>
<dbReference type="Proteomes" id="UP000823882">
    <property type="component" value="Unassembled WGS sequence"/>
</dbReference>
<gene>
    <name evidence="1" type="ORF">H9701_08790</name>
</gene>